<dbReference type="Pfam" id="PF08206">
    <property type="entry name" value="OB_RNB"/>
    <property type="match status" value="1"/>
</dbReference>
<dbReference type="GO" id="GO:0005829">
    <property type="term" value="C:cytosol"/>
    <property type="evidence" value="ECO:0007669"/>
    <property type="project" value="TreeGrafter"/>
</dbReference>
<comment type="similarity">
    <text evidence="8">Belongs to the RNR ribonuclease family. RNase R subfamily.</text>
</comment>
<dbReference type="HAMAP" id="MF_01895">
    <property type="entry name" value="RNase_R"/>
    <property type="match status" value="1"/>
</dbReference>
<evidence type="ECO:0000256" key="9">
    <source>
        <dbReference type="SAM" id="MobiDB-lite"/>
    </source>
</evidence>
<evidence type="ECO:0000259" key="10">
    <source>
        <dbReference type="PROSITE" id="PS50126"/>
    </source>
</evidence>
<dbReference type="RefSeq" id="WP_142943149.1">
    <property type="nucleotide sequence ID" value="NZ_VIKR01000004.1"/>
</dbReference>
<dbReference type="EMBL" id="VIKR01000004">
    <property type="protein sequence ID" value="TQV73011.1"/>
    <property type="molecule type" value="Genomic_DNA"/>
</dbReference>
<name>A0A545T712_9GAMM</name>
<sequence length="792" mass="90132">MAKKPQENKDPHFQRELEKYDNPIPSREFILELLEKAGGPLKFKAIQFNLELYDVEQEVALSRRLKAMERDGQLHVDRRGAYGIVDKMNLTAGKVIGHRDGYGFFVPDAGGTDWLISAREMRRVFPGERVLVRERKRHSDGRIEAGIVEVLENEEPLQIVGRYYEESGISFVTPEDTRIAQDILIPPDDPLNVEPGQVVVVHIVTRPTARSKAVGTVAQVLGDYMAPGMEIDIAIAQYGIRKHWNNEIHDQLQKLPLEVEEGDLKGRVDLRHLPLITIDGEDARDFDDAVYCEPQTDGGWKLWVAIADVSHYVHPESPLDKEAIQRGNSVYFPDSVVPMLPEQVSNGLCSLKPKVDRLCMVCEMRLDKKGNVIDSKFYPAVMHSKARMTYTKVWDILQGDEALCNEYDFLVKPIADLHALFEARVAFKAKRGAIDFETTETRIIFNDQKKIEKIVPVVRNDAHKIIEECMICANVAAAEFFEKHKVPGLFRVHLGPKEKKLEVFRSYLGELGLFITGGAEPKPEVFRKLLEEIEGRADAENIQIMLLRSMSQAEYSPNNEGHFGLAFDAYTHFTSPIRRYPDLVVHRIIKALVADDQLQNKEDKKAILAKYDKSTLVSIGQSSSQTERNADMATRDVMDWLKCEYMQAHLGNQYSGVISSVTNFGIFVRLDDVYVEGLIHVAELGNDYFQYDSHRQKMVGDHTRQTFGLGDKLLVEVSEVDLEQRNIDFTLVNRIGEDSSESPRRQKSEREKLYARARMKSLKGQNAGSHRDSRRPKSAKKVNKSSKKKTRR</sequence>
<dbReference type="InterPro" id="IPR004476">
    <property type="entry name" value="RNase_II/RNase_R"/>
</dbReference>
<proteinExistence type="inferred from homology"/>
<comment type="catalytic activity">
    <reaction evidence="1 8">
        <text>Exonucleolytic cleavage in the 3'- to 5'-direction to yield nucleoside 5'-phosphates.</text>
        <dbReference type="EC" id="3.1.13.1"/>
    </reaction>
</comment>
<dbReference type="SMART" id="SM00357">
    <property type="entry name" value="CSP"/>
    <property type="match status" value="1"/>
</dbReference>
<feature type="domain" description="S1 motif" evidence="10">
    <location>
        <begin position="651"/>
        <end position="732"/>
    </location>
</feature>
<dbReference type="PROSITE" id="PS50126">
    <property type="entry name" value="S1"/>
    <property type="match status" value="1"/>
</dbReference>
<evidence type="ECO:0000256" key="3">
    <source>
        <dbReference type="ARBA" id="ARBA00022490"/>
    </source>
</evidence>
<dbReference type="AlphaFoldDB" id="A0A545T712"/>
<dbReference type="InterPro" id="IPR001900">
    <property type="entry name" value="RNase_II/R"/>
</dbReference>
<dbReference type="InterPro" id="IPR040476">
    <property type="entry name" value="CSD2"/>
</dbReference>
<organism evidence="11 12">
    <name type="scientific">Aliikangiella marina</name>
    <dbReference type="NCBI Taxonomy" id="1712262"/>
    <lineage>
        <taxon>Bacteria</taxon>
        <taxon>Pseudomonadati</taxon>
        <taxon>Pseudomonadota</taxon>
        <taxon>Gammaproteobacteria</taxon>
        <taxon>Oceanospirillales</taxon>
        <taxon>Pleioneaceae</taxon>
        <taxon>Aliikangiella</taxon>
    </lineage>
</organism>
<dbReference type="SUPFAM" id="SSF50249">
    <property type="entry name" value="Nucleic acid-binding proteins"/>
    <property type="match status" value="4"/>
</dbReference>
<dbReference type="InterPro" id="IPR050180">
    <property type="entry name" value="RNR_Ribonuclease"/>
</dbReference>
<keyword evidence="3 8" id="KW-0963">Cytoplasm</keyword>
<keyword evidence="4 8" id="KW-0540">Nuclease</keyword>
<comment type="caution">
    <text evidence="11">The sequence shown here is derived from an EMBL/GenBank/DDBJ whole genome shotgun (WGS) entry which is preliminary data.</text>
</comment>
<dbReference type="Pfam" id="PF00773">
    <property type="entry name" value="RNB"/>
    <property type="match status" value="1"/>
</dbReference>
<dbReference type="InterPro" id="IPR022966">
    <property type="entry name" value="RNase_II/R_CS"/>
</dbReference>
<evidence type="ECO:0000256" key="4">
    <source>
        <dbReference type="ARBA" id="ARBA00022722"/>
    </source>
</evidence>
<dbReference type="GO" id="GO:0008859">
    <property type="term" value="F:exoribonuclease II activity"/>
    <property type="evidence" value="ECO:0007669"/>
    <property type="project" value="UniProtKB-UniRule"/>
</dbReference>
<dbReference type="InterPro" id="IPR011129">
    <property type="entry name" value="CSD"/>
</dbReference>
<dbReference type="InterPro" id="IPR013223">
    <property type="entry name" value="RNase_B_OB_dom"/>
</dbReference>
<keyword evidence="5 8" id="KW-0378">Hydrolase</keyword>
<dbReference type="NCBIfam" id="TIGR02063">
    <property type="entry name" value="RNase_R"/>
    <property type="match status" value="1"/>
</dbReference>
<gene>
    <name evidence="8 11" type="primary">rnr</name>
    <name evidence="11" type="ORF">FLL45_16240</name>
</gene>
<dbReference type="NCBIfam" id="TIGR00358">
    <property type="entry name" value="3_prime_RNase"/>
    <property type="match status" value="1"/>
</dbReference>
<dbReference type="EC" id="3.1.13.1" evidence="8"/>
<dbReference type="PANTHER" id="PTHR23355:SF9">
    <property type="entry name" value="DIS3-LIKE EXONUCLEASE 2"/>
    <property type="match status" value="1"/>
</dbReference>
<dbReference type="Pfam" id="PF17876">
    <property type="entry name" value="CSD2"/>
    <property type="match status" value="1"/>
</dbReference>
<feature type="region of interest" description="Disordered" evidence="9">
    <location>
        <begin position="758"/>
        <end position="792"/>
    </location>
</feature>
<evidence type="ECO:0000256" key="7">
    <source>
        <dbReference type="ARBA" id="ARBA00022884"/>
    </source>
</evidence>
<feature type="compositionally biased region" description="Basic residues" evidence="9">
    <location>
        <begin position="772"/>
        <end position="792"/>
    </location>
</feature>
<dbReference type="Gene3D" id="2.40.50.140">
    <property type="entry name" value="Nucleic acid-binding proteins"/>
    <property type="match status" value="2"/>
</dbReference>
<evidence type="ECO:0000313" key="12">
    <source>
        <dbReference type="Proteomes" id="UP000317839"/>
    </source>
</evidence>
<keyword evidence="12" id="KW-1185">Reference proteome</keyword>
<reference evidence="11 12" key="1">
    <citation type="submission" date="2019-06" db="EMBL/GenBank/DDBJ databases">
        <title>Draft genome of Aliikangiella marina GYP-15.</title>
        <authorList>
            <person name="Wang G."/>
        </authorList>
    </citation>
    <scope>NUCLEOTIDE SEQUENCE [LARGE SCALE GENOMIC DNA]</scope>
    <source>
        <strain evidence="11 12">GYP-15</strain>
    </source>
</reference>
<evidence type="ECO:0000256" key="8">
    <source>
        <dbReference type="HAMAP-Rule" id="MF_01895"/>
    </source>
</evidence>
<accession>A0A545T712</accession>
<comment type="subcellular location">
    <subcellularLocation>
        <location evidence="2 8">Cytoplasm</location>
    </subcellularLocation>
</comment>
<dbReference type="SMART" id="SM00316">
    <property type="entry name" value="S1"/>
    <property type="match status" value="1"/>
</dbReference>
<keyword evidence="7 8" id="KW-0694">RNA-binding</keyword>
<dbReference type="OrthoDB" id="9764149at2"/>
<protein>
    <recommendedName>
        <fullName evidence="8">Ribonuclease R</fullName>
        <shortName evidence="8">RNase R</shortName>
        <ecNumber evidence="8">3.1.13.1</ecNumber>
    </recommendedName>
</protein>
<dbReference type="GO" id="GO:0003723">
    <property type="term" value="F:RNA binding"/>
    <property type="evidence" value="ECO:0007669"/>
    <property type="project" value="UniProtKB-UniRule"/>
</dbReference>
<evidence type="ECO:0000256" key="6">
    <source>
        <dbReference type="ARBA" id="ARBA00022839"/>
    </source>
</evidence>
<dbReference type="GO" id="GO:0006402">
    <property type="term" value="P:mRNA catabolic process"/>
    <property type="evidence" value="ECO:0007669"/>
    <property type="project" value="TreeGrafter"/>
</dbReference>
<evidence type="ECO:0000256" key="2">
    <source>
        <dbReference type="ARBA" id="ARBA00004496"/>
    </source>
</evidence>
<dbReference type="Pfam" id="PF00575">
    <property type="entry name" value="S1"/>
    <property type="match status" value="1"/>
</dbReference>
<dbReference type="InterPro" id="IPR012340">
    <property type="entry name" value="NA-bd_OB-fold"/>
</dbReference>
<comment type="function">
    <text evidence="8">3'-5' exoribonuclease that releases 5'-nucleoside monophosphates and is involved in maturation of structured RNAs.</text>
</comment>
<dbReference type="InterPro" id="IPR003029">
    <property type="entry name" value="S1_domain"/>
</dbReference>
<evidence type="ECO:0000256" key="5">
    <source>
        <dbReference type="ARBA" id="ARBA00022801"/>
    </source>
</evidence>
<keyword evidence="6 8" id="KW-0269">Exonuclease</keyword>
<dbReference type="Proteomes" id="UP000317839">
    <property type="component" value="Unassembled WGS sequence"/>
</dbReference>
<dbReference type="PROSITE" id="PS01175">
    <property type="entry name" value="RIBONUCLEASE_II"/>
    <property type="match status" value="1"/>
</dbReference>
<dbReference type="PANTHER" id="PTHR23355">
    <property type="entry name" value="RIBONUCLEASE"/>
    <property type="match status" value="1"/>
</dbReference>
<dbReference type="InterPro" id="IPR011805">
    <property type="entry name" value="RNase_R"/>
</dbReference>
<dbReference type="CDD" id="cd04471">
    <property type="entry name" value="S1_RNase_R"/>
    <property type="match status" value="1"/>
</dbReference>
<evidence type="ECO:0000313" key="11">
    <source>
        <dbReference type="EMBL" id="TQV73011.1"/>
    </source>
</evidence>
<evidence type="ECO:0000256" key="1">
    <source>
        <dbReference type="ARBA" id="ARBA00001849"/>
    </source>
</evidence>
<dbReference type="SMART" id="SM00955">
    <property type="entry name" value="RNB"/>
    <property type="match status" value="1"/>
</dbReference>